<comment type="caution">
    <text evidence="1">The sequence shown here is derived from an EMBL/GenBank/DDBJ whole genome shotgun (WGS) entry which is preliminary data.</text>
</comment>
<gene>
    <name evidence="1" type="ORF">SDC9_185126</name>
</gene>
<reference evidence="1" key="1">
    <citation type="submission" date="2019-08" db="EMBL/GenBank/DDBJ databases">
        <authorList>
            <person name="Kucharzyk K."/>
            <person name="Murdoch R.W."/>
            <person name="Higgins S."/>
            <person name="Loffler F."/>
        </authorList>
    </citation>
    <scope>NUCLEOTIDE SEQUENCE</scope>
</reference>
<dbReference type="EMBL" id="VSSQ01092348">
    <property type="protein sequence ID" value="MPN37606.1"/>
    <property type="molecule type" value="Genomic_DNA"/>
</dbReference>
<accession>A0A645HGA9</accession>
<protein>
    <submittedName>
        <fullName evidence="1">Uncharacterized protein</fullName>
    </submittedName>
</protein>
<organism evidence="1">
    <name type="scientific">bioreactor metagenome</name>
    <dbReference type="NCBI Taxonomy" id="1076179"/>
    <lineage>
        <taxon>unclassified sequences</taxon>
        <taxon>metagenomes</taxon>
        <taxon>ecological metagenomes</taxon>
    </lineage>
</organism>
<dbReference type="AlphaFoldDB" id="A0A645HGA9"/>
<proteinExistence type="predicted"/>
<name>A0A645HGA9_9ZZZZ</name>
<sequence>MKAKFRPDKSPLGQIKNLDYLMQQEFIYHYNKILHKGWFSSWQLKFTVTQLKRGCIRKAIRLTNEEYFVGKSREYLIDNFHEEMHQYCPWNDENSHSPGSVCEGSFCDEAYENWLEAKVK</sequence>
<evidence type="ECO:0000313" key="1">
    <source>
        <dbReference type="EMBL" id="MPN37606.1"/>
    </source>
</evidence>